<dbReference type="AlphaFoldDB" id="A0A423KDP3"/>
<evidence type="ECO:0000313" key="3">
    <source>
        <dbReference type="Proteomes" id="UP000285349"/>
    </source>
</evidence>
<evidence type="ECO:0008006" key="4">
    <source>
        <dbReference type="Google" id="ProtNLM"/>
    </source>
</evidence>
<feature type="chain" id="PRO_5019544013" description="DUF3828 domain-containing protein" evidence="1">
    <location>
        <begin position="28"/>
        <end position="172"/>
    </location>
</feature>
<evidence type="ECO:0000256" key="1">
    <source>
        <dbReference type="SAM" id="SignalP"/>
    </source>
</evidence>
<dbReference type="RefSeq" id="WP_123508613.1">
    <property type="nucleotide sequence ID" value="NZ_MOBQ01000006.1"/>
</dbReference>
<protein>
    <recommendedName>
        <fullName evidence="4">DUF3828 domain-containing protein</fullName>
    </recommendedName>
</protein>
<comment type="caution">
    <text evidence="2">The sequence shown here is derived from an EMBL/GenBank/DDBJ whole genome shotgun (WGS) entry which is preliminary data.</text>
</comment>
<gene>
    <name evidence="2" type="ORF">BK666_05045</name>
</gene>
<reference evidence="2 3" key="1">
    <citation type="submission" date="2016-10" db="EMBL/GenBank/DDBJ databases">
        <title>Comparative genome analysis of multiple Pseudomonas spp. focuses on biocontrol and plant growth promoting traits.</title>
        <authorList>
            <person name="Tao X.-Y."/>
            <person name="Taylor C.G."/>
        </authorList>
    </citation>
    <scope>NUCLEOTIDE SEQUENCE [LARGE SCALE GENOMIC DNA]</scope>
    <source>
        <strain evidence="2 3">37A10</strain>
    </source>
</reference>
<dbReference type="EMBL" id="MOBQ01000006">
    <property type="protein sequence ID" value="RON50496.1"/>
    <property type="molecule type" value="Genomic_DNA"/>
</dbReference>
<keyword evidence="1" id="KW-0732">Signal</keyword>
<dbReference type="OrthoDB" id="7293882at2"/>
<proteinExistence type="predicted"/>
<accession>A0A423KDP3</accession>
<dbReference type="Proteomes" id="UP000285349">
    <property type="component" value="Unassembled WGS sequence"/>
</dbReference>
<name>A0A423KDP3_9PSED</name>
<feature type="signal peptide" evidence="1">
    <location>
        <begin position="1"/>
        <end position="27"/>
    </location>
</feature>
<evidence type="ECO:0000313" key="2">
    <source>
        <dbReference type="EMBL" id="RON50496.1"/>
    </source>
</evidence>
<dbReference type="PROSITE" id="PS51257">
    <property type="entry name" value="PROKAR_LIPOPROTEIN"/>
    <property type="match status" value="1"/>
</dbReference>
<organism evidence="2 3">
    <name type="scientific">Pseudomonas frederiksbergensis</name>
    <dbReference type="NCBI Taxonomy" id="104087"/>
    <lineage>
        <taxon>Bacteria</taxon>
        <taxon>Pseudomonadati</taxon>
        <taxon>Pseudomonadota</taxon>
        <taxon>Gammaproteobacteria</taxon>
        <taxon>Pseudomonadales</taxon>
        <taxon>Pseudomonadaceae</taxon>
        <taxon>Pseudomonas</taxon>
    </lineage>
</organism>
<sequence length="172" mass="19694">MRLHKKVYQALCLSALGLVLLGCSDKASTPQATVKQLADWYLKNGFKEGYSALFNIDDAKPLFDPAIIRLLGQAEAERDRQIKAHPEDKPPFVDNMFITGFQDRVDRYRITDTHQWGEIAHSQLAWSTLGDSTFNDTKVLLRKTPEGWRITDIIYDENHPAHRLTEALKIDR</sequence>